<dbReference type="AlphaFoldDB" id="A0A812M7Q3"/>
<dbReference type="InterPro" id="IPR013216">
    <property type="entry name" value="Methyltransf_11"/>
</dbReference>
<evidence type="ECO:0000313" key="6">
    <source>
        <dbReference type="Proteomes" id="UP000604046"/>
    </source>
</evidence>
<keyword evidence="6" id="KW-1185">Reference proteome</keyword>
<keyword evidence="3" id="KW-0949">S-adenosyl-L-methionine</keyword>
<evidence type="ECO:0000256" key="2">
    <source>
        <dbReference type="ARBA" id="ARBA00022679"/>
    </source>
</evidence>
<dbReference type="GO" id="GO:0008757">
    <property type="term" value="F:S-adenosylmethionine-dependent methyltransferase activity"/>
    <property type="evidence" value="ECO:0007669"/>
    <property type="project" value="InterPro"/>
</dbReference>
<evidence type="ECO:0000256" key="1">
    <source>
        <dbReference type="ARBA" id="ARBA00022603"/>
    </source>
</evidence>
<feature type="domain" description="Methyltransferase type 11" evidence="4">
    <location>
        <begin position="81"/>
        <end position="177"/>
    </location>
</feature>
<evidence type="ECO:0000259" key="4">
    <source>
        <dbReference type="Pfam" id="PF08241"/>
    </source>
</evidence>
<dbReference type="PANTHER" id="PTHR43464">
    <property type="entry name" value="METHYLTRANSFERASE"/>
    <property type="match status" value="1"/>
</dbReference>
<organism evidence="5 6">
    <name type="scientific">Symbiodinium natans</name>
    <dbReference type="NCBI Taxonomy" id="878477"/>
    <lineage>
        <taxon>Eukaryota</taxon>
        <taxon>Sar</taxon>
        <taxon>Alveolata</taxon>
        <taxon>Dinophyceae</taxon>
        <taxon>Suessiales</taxon>
        <taxon>Symbiodiniaceae</taxon>
        <taxon>Symbiodinium</taxon>
    </lineage>
</organism>
<accession>A0A812M7Q3</accession>
<dbReference type="CDD" id="cd02440">
    <property type="entry name" value="AdoMet_MTases"/>
    <property type="match status" value="1"/>
</dbReference>
<keyword evidence="2" id="KW-0808">Transferase</keyword>
<protein>
    <submittedName>
        <fullName evidence="5">METTL27 protein</fullName>
    </submittedName>
</protein>
<evidence type="ECO:0000256" key="3">
    <source>
        <dbReference type="ARBA" id="ARBA00022691"/>
    </source>
</evidence>
<name>A0A812M7Q3_9DINO</name>
<dbReference type="EMBL" id="CAJNDS010001446">
    <property type="protein sequence ID" value="CAE7260271.1"/>
    <property type="molecule type" value="Genomic_DNA"/>
</dbReference>
<dbReference type="Gene3D" id="3.40.50.150">
    <property type="entry name" value="Vaccinia Virus protein VP39"/>
    <property type="match status" value="1"/>
</dbReference>
<dbReference type="PANTHER" id="PTHR43464:SF19">
    <property type="entry name" value="UBIQUINONE BIOSYNTHESIS O-METHYLTRANSFERASE, MITOCHONDRIAL"/>
    <property type="match status" value="1"/>
</dbReference>
<dbReference type="Pfam" id="PF08241">
    <property type="entry name" value="Methyltransf_11"/>
    <property type="match status" value="1"/>
</dbReference>
<keyword evidence="1" id="KW-0489">Methyltransferase</keyword>
<dbReference type="OrthoDB" id="66144at2759"/>
<dbReference type="Proteomes" id="UP000604046">
    <property type="component" value="Unassembled WGS sequence"/>
</dbReference>
<dbReference type="GO" id="GO:0032259">
    <property type="term" value="P:methylation"/>
    <property type="evidence" value="ECO:0007669"/>
    <property type="project" value="UniProtKB-KW"/>
</dbReference>
<reference evidence="5" key="1">
    <citation type="submission" date="2021-02" db="EMBL/GenBank/DDBJ databases">
        <authorList>
            <person name="Dougan E. K."/>
            <person name="Rhodes N."/>
            <person name="Thang M."/>
            <person name="Chan C."/>
        </authorList>
    </citation>
    <scope>NUCLEOTIDE SEQUENCE</scope>
</reference>
<dbReference type="SUPFAM" id="SSF53335">
    <property type="entry name" value="S-adenosyl-L-methionine-dependent methyltransferases"/>
    <property type="match status" value="1"/>
</dbReference>
<sequence length="241" mass="26246">MHGRCGSFIRSSARGFCSQVPGVPGLGHTPKTRKGALDLYGRWAASYDDTVRCWDYRSPARVASLLKSFQSVGAARPLPVLDAGCGTGLSGEALAAAGFSSLVGVDVSKEMLRICEGKRLYSSVACWDLEGSQGPLPFPDKCFSAVVCVGVLSYIQCFDVVYREWCRVVAPGGHVIFTHRDTLWDADVHSCRSSARAFESPGLGLAGWRRIYCSEAEAYMPDTPEDRENVKMVRYLVFQAA</sequence>
<proteinExistence type="predicted"/>
<gene>
    <name evidence="5" type="primary">METTL27</name>
    <name evidence="5" type="ORF">SNAT2548_LOCUS13592</name>
</gene>
<dbReference type="InterPro" id="IPR029063">
    <property type="entry name" value="SAM-dependent_MTases_sf"/>
</dbReference>
<evidence type="ECO:0000313" key="5">
    <source>
        <dbReference type="EMBL" id="CAE7260271.1"/>
    </source>
</evidence>
<comment type="caution">
    <text evidence="5">The sequence shown here is derived from an EMBL/GenBank/DDBJ whole genome shotgun (WGS) entry which is preliminary data.</text>
</comment>